<dbReference type="InterPro" id="IPR052542">
    <property type="entry name" value="Cholesterol_Oxidase"/>
</dbReference>
<keyword evidence="20" id="KW-1185">Reference proteome</keyword>
<evidence type="ECO:0000256" key="10">
    <source>
        <dbReference type="ARBA" id="ARBA00023235"/>
    </source>
</evidence>
<dbReference type="Pfam" id="PF05199">
    <property type="entry name" value="GMC_oxred_C"/>
    <property type="match status" value="1"/>
</dbReference>
<evidence type="ECO:0000256" key="15">
    <source>
        <dbReference type="ARBA" id="ARBA00049778"/>
    </source>
</evidence>
<dbReference type="GO" id="GO:0004769">
    <property type="term" value="F:steroid Delta-isomerase activity"/>
    <property type="evidence" value="ECO:0007669"/>
    <property type="project" value="UniProtKB-EC"/>
</dbReference>
<dbReference type="Gene3D" id="3.50.50.60">
    <property type="entry name" value="FAD/NAD(P)-binding domain"/>
    <property type="match status" value="3"/>
</dbReference>
<feature type="compositionally biased region" description="Polar residues" evidence="16">
    <location>
        <begin position="1"/>
        <end position="12"/>
    </location>
</feature>
<accession>A0A3N2C5M3</accession>
<evidence type="ECO:0000256" key="8">
    <source>
        <dbReference type="ARBA" id="ARBA00023166"/>
    </source>
</evidence>
<feature type="domain" description="Glucose-methanol-choline oxidoreductase N-terminal" evidence="17">
    <location>
        <begin position="105"/>
        <end position="342"/>
    </location>
</feature>
<dbReference type="InterPro" id="IPR007867">
    <property type="entry name" value="GMC_OxRtase_C"/>
</dbReference>
<reference evidence="19 20" key="1">
    <citation type="submission" date="2018-11" db="EMBL/GenBank/DDBJ databases">
        <title>Sequencing the genomes of 1000 actinobacteria strains.</title>
        <authorList>
            <person name="Klenk H.-P."/>
        </authorList>
    </citation>
    <scope>NUCLEOTIDE SEQUENCE [LARGE SCALE GENOMIC DNA]</scope>
    <source>
        <strain evidence="19 20">DSM 14012</strain>
    </source>
</reference>
<sequence length="621" mass="65442">MSVERSTSSAEGTASGRARLATDDLPEECGVAVIGSGFGGSVIAARLAGAVPDGELVVLERGIERVPGEFPNSFASMRSSIRTRRNPFGLFELHLGRDVDRLTACGLGGGSLIYANVLLEPRPEVFDDSWPSQIDLDTLAPYYDRVRSMLQPEVYVDEQDVRDGGPVVTRGALRGSAFERVLDDPNATGRTDWAGRTFDQRRVLGKVRALSGLAEKRGAVAMRVPVAINLTSPAERNAHGVGQPKCTMCGNCVTGCNVGAKTTMWASYLRVARTAGARIVTAVEVRTIVPSTRPDRRWMLRGRRWLETGGRRRAVGFELHCDVAVLGAGALGTTGILLRSAAAGLPVAAGLGRRFSGNADALAVSYNSAWRQSGTGAPDEHQPDPEPGPTITTELDRRTPEGGYLLQDGAMPNALTEALRRILALRFAFSGDRRIWCDLRPGGCPPGCGAIEHSQVWLAMGSDSAEGTVGLDRRGEPRVRWVGSGKQSIYAQEAADLAQLSDGAGATHVSNPRHALLSGGIPSYTPITVHPLGGAAMSDDPATGACDADGRVYRADGSRHEGLYVADGSGCPSATGANPALTIAALAERIASTLLNGRLAALTRLRPATTNPVADPSTVSP</sequence>
<dbReference type="SUPFAM" id="SSF51905">
    <property type="entry name" value="FAD/NAD(P)-binding domain"/>
    <property type="match status" value="1"/>
</dbReference>
<feature type="domain" description="Glucose-methanol-choline oxidoreductase C-terminal" evidence="18">
    <location>
        <begin position="528"/>
        <end position="587"/>
    </location>
</feature>
<evidence type="ECO:0000256" key="1">
    <source>
        <dbReference type="ARBA" id="ARBA00001974"/>
    </source>
</evidence>
<keyword evidence="3" id="KW-0153">Cholesterol metabolism</keyword>
<dbReference type="InterPro" id="IPR036188">
    <property type="entry name" value="FAD/NAD-bd_sf"/>
</dbReference>
<keyword evidence="6" id="KW-0560">Oxidoreductase</keyword>
<comment type="caution">
    <text evidence="19">The sequence shown here is derived from an EMBL/GenBank/DDBJ whole genome shotgun (WGS) entry which is preliminary data.</text>
</comment>
<evidence type="ECO:0000256" key="9">
    <source>
        <dbReference type="ARBA" id="ARBA00023221"/>
    </source>
</evidence>
<evidence type="ECO:0000256" key="2">
    <source>
        <dbReference type="ARBA" id="ARBA00010790"/>
    </source>
</evidence>
<evidence type="ECO:0000256" key="16">
    <source>
        <dbReference type="SAM" id="MobiDB-lite"/>
    </source>
</evidence>
<evidence type="ECO:0000256" key="3">
    <source>
        <dbReference type="ARBA" id="ARBA00022548"/>
    </source>
</evidence>
<comment type="cofactor">
    <cofactor evidence="1">
        <name>FAD</name>
        <dbReference type="ChEBI" id="CHEBI:57692"/>
    </cofactor>
</comment>
<keyword evidence="9" id="KW-0753">Steroid metabolism</keyword>
<comment type="similarity">
    <text evidence="2">Belongs to the GMC oxidoreductase family.</text>
</comment>
<dbReference type="GO" id="GO:0050660">
    <property type="term" value="F:flavin adenine dinucleotide binding"/>
    <property type="evidence" value="ECO:0007669"/>
    <property type="project" value="InterPro"/>
</dbReference>
<evidence type="ECO:0000256" key="5">
    <source>
        <dbReference type="ARBA" id="ARBA00022827"/>
    </source>
</evidence>
<keyword evidence="8" id="KW-1207">Sterol metabolism</keyword>
<dbReference type="AlphaFoldDB" id="A0A3N2C5M3"/>
<keyword evidence="10" id="KW-0413">Isomerase</keyword>
<dbReference type="GO" id="GO:0008203">
    <property type="term" value="P:cholesterol metabolic process"/>
    <property type="evidence" value="ECO:0007669"/>
    <property type="project" value="UniProtKB-KW"/>
</dbReference>
<evidence type="ECO:0000259" key="18">
    <source>
        <dbReference type="Pfam" id="PF05199"/>
    </source>
</evidence>
<evidence type="ECO:0000313" key="20">
    <source>
        <dbReference type="Proteomes" id="UP000266915"/>
    </source>
</evidence>
<dbReference type="GO" id="GO:0016995">
    <property type="term" value="F:cholesterol oxidase activity"/>
    <property type="evidence" value="ECO:0007669"/>
    <property type="project" value="UniProtKB-EC"/>
</dbReference>
<feature type="region of interest" description="Disordered" evidence="16">
    <location>
        <begin position="371"/>
        <end position="396"/>
    </location>
</feature>
<dbReference type="InterPro" id="IPR000172">
    <property type="entry name" value="GMC_OxRdtase_N"/>
</dbReference>
<feature type="region of interest" description="Disordered" evidence="16">
    <location>
        <begin position="1"/>
        <end position="21"/>
    </location>
</feature>
<gene>
    <name evidence="19" type="ORF">EDD42_2917</name>
</gene>
<protein>
    <recommendedName>
        <fullName evidence="14">Cholesterol oxidase</fullName>
        <ecNumber evidence="13">1.1.3.6</ecNumber>
        <ecNumber evidence="11">5.3.3.1</ecNumber>
    </recommendedName>
    <alternativeName>
        <fullName evidence="15">Cholesterol isomerase</fullName>
    </alternativeName>
</protein>
<dbReference type="PANTHER" id="PTHR47470:SF1">
    <property type="entry name" value="FAD-DEPENDENT OXIDOREDUCTASE 2 FAD BINDING DOMAIN-CONTAINING PROTEIN"/>
    <property type="match status" value="1"/>
</dbReference>
<dbReference type="EMBL" id="RKHL01000001">
    <property type="protein sequence ID" value="ROR82821.1"/>
    <property type="molecule type" value="Genomic_DNA"/>
</dbReference>
<evidence type="ECO:0000256" key="4">
    <source>
        <dbReference type="ARBA" id="ARBA00022630"/>
    </source>
</evidence>
<comment type="pathway">
    <text evidence="12">Steroid metabolism; cholesterol degradation.</text>
</comment>
<evidence type="ECO:0000256" key="7">
    <source>
        <dbReference type="ARBA" id="ARBA00023098"/>
    </source>
</evidence>
<dbReference type="EC" id="5.3.3.1" evidence="11"/>
<evidence type="ECO:0000256" key="11">
    <source>
        <dbReference type="ARBA" id="ARBA00038856"/>
    </source>
</evidence>
<dbReference type="Proteomes" id="UP000266915">
    <property type="component" value="Unassembled WGS sequence"/>
</dbReference>
<keyword evidence="5" id="KW-0274">FAD</keyword>
<evidence type="ECO:0000256" key="12">
    <source>
        <dbReference type="ARBA" id="ARBA00049645"/>
    </source>
</evidence>
<name>A0A3N2C5M3_9MICO</name>
<proteinExistence type="inferred from homology"/>
<evidence type="ECO:0000259" key="17">
    <source>
        <dbReference type="Pfam" id="PF00732"/>
    </source>
</evidence>
<keyword evidence="4" id="KW-0285">Flavoprotein</keyword>
<evidence type="ECO:0000313" key="19">
    <source>
        <dbReference type="EMBL" id="ROR82821.1"/>
    </source>
</evidence>
<organism evidence="19 20">
    <name type="scientific">Plantibacter flavus</name>
    <dbReference type="NCBI Taxonomy" id="150123"/>
    <lineage>
        <taxon>Bacteria</taxon>
        <taxon>Bacillati</taxon>
        <taxon>Actinomycetota</taxon>
        <taxon>Actinomycetes</taxon>
        <taxon>Micrococcales</taxon>
        <taxon>Microbacteriaceae</taxon>
        <taxon>Plantibacter</taxon>
    </lineage>
</organism>
<dbReference type="EC" id="1.1.3.6" evidence="13"/>
<evidence type="ECO:0000256" key="13">
    <source>
        <dbReference type="ARBA" id="ARBA00049723"/>
    </source>
</evidence>
<keyword evidence="7" id="KW-0443">Lipid metabolism</keyword>
<evidence type="ECO:0000256" key="14">
    <source>
        <dbReference type="ARBA" id="ARBA00049744"/>
    </source>
</evidence>
<dbReference type="PANTHER" id="PTHR47470">
    <property type="entry name" value="CHOLESTEROL OXIDASE"/>
    <property type="match status" value="1"/>
</dbReference>
<dbReference type="Pfam" id="PF00732">
    <property type="entry name" value="GMC_oxred_N"/>
    <property type="match status" value="1"/>
</dbReference>
<evidence type="ECO:0000256" key="6">
    <source>
        <dbReference type="ARBA" id="ARBA00023002"/>
    </source>
</evidence>